<protein>
    <submittedName>
        <fullName evidence="3">Transposase, IS4 family</fullName>
    </submittedName>
</protein>
<organism evidence="3 4">
    <name type="scientific">Rhizorhabdus wittichii (strain DSM 6014 / CCUG 31198 / JCM 15750 / NBRC 105917 / EY 4224 / RW1)</name>
    <name type="common">Sphingomonas wittichii</name>
    <dbReference type="NCBI Taxonomy" id="392499"/>
    <lineage>
        <taxon>Bacteria</taxon>
        <taxon>Pseudomonadati</taxon>
        <taxon>Pseudomonadota</taxon>
        <taxon>Alphaproteobacteria</taxon>
        <taxon>Sphingomonadales</taxon>
        <taxon>Sphingomonadaceae</taxon>
        <taxon>Rhizorhabdus</taxon>
    </lineage>
</organism>
<feature type="domain" description="Transposase InsH N-terminal" evidence="2">
    <location>
        <begin position="14"/>
        <end position="112"/>
    </location>
</feature>
<dbReference type="InterPro" id="IPR002559">
    <property type="entry name" value="Transposase_11"/>
</dbReference>
<evidence type="ECO:0000259" key="1">
    <source>
        <dbReference type="Pfam" id="PF01609"/>
    </source>
</evidence>
<dbReference type="GO" id="GO:0004803">
    <property type="term" value="F:transposase activity"/>
    <property type="evidence" value="ECO:0007669"/>
    <property type="project" value="InterPro"/>
</dbReference>
<dbReference type="Pfam" id="PF05598">
    <property type="entry name" value="DUF772"/>
    <property type="match status" value="1"/>
</dbReference>
<geneLocation type="plasmid" evidence="3 4">
    <name>pSWIT02</name>
</geneLocation>
<dbReference type="PANTHER" id="PTHR35604">
    <property type="entry name" value="TRANSPOSASE INSH FOR INSERTION SEQUENCE ELEMENT IS5A-RELATED"/>
    <property type="match status" value="1"/>
</dbReference>
<evidence type="ECO:0000313" key="4">
    <source>
        <dbReference type="Proteomes" id="UP000001989"/>
    </source>
</evidence>
<accession>A0A9J9HHA3</accession>
<dbReference type="EMBL" id="CP000701">
    <property type="protein sequence ID" value="ABQ71716.1"/>
    <property type="molecule type" value="Genomic_DNA"/>
</dbReference>
<evidence type="ECO:0000259" key="2">
    <source>
        <dbReference type="Pfam" id="PF05598"/>
    </source>
</evidence>
<proteinExistence type="predicted"/>
<name>A0A9J9HHA3_RHIWR</name>
<gene>
    <name evidence="3" type="ordered locus">Swit_5109</name>
</gene>
<dbReference type="AlphaFoldDB" id="A0A9J9HHA3"/>
<dbReference type="PANTHER" id="PTHR35604:SF2">
    <property type="entry name" value="TRANSPOSASE INSH FOR INSERTION SEQUENCE ELEMENT IS5A-RELATED"/>
    <property type="match status" value="1"/>
</dbReference>
<dbReference type="Pfam" id="PF01609">
    <property type="entry name" value="DDE_Tnp_1"/>
    <property type="match status" value="1"/>
</dbReference>
<keyword evidence="3" id="KW-0614">Plasmid</keyword>
<reference evidence="3 4" key="1">
    <citation type="journal article" date="2010" name="J. Bacteriol.">
        <title>Genome sequence of the dioxin-mineralizing bacterium Sphingomonas wittichii RW1.</title>
        <authorList>
            <person name="Miller T.R."/>
            <person name="Delcher A.L."/>
            <person name="Salzberg S.L."/>
            <person name="Saunders E."/>
            <person name="Detter J.C."/>
            <person name="Halden R.U."/>
        </authorList>
    </citation>
    <scope>NUCLEOTIDE SEQUENCE [LARGE SCALE GENOMIC DNA]</scope>
    <source>
        <strain evidence="4">DSM 6014 / CCUG 31198 / JCM 15750 / NBRC 105917 / EY 4224 / RW1</strain>
    </source>
</reference>
<dbReference type="GO" id="GO:0003677">
    <property type="term" value="F:DNA binding"/>
    <property type="evidence" value="ECO:0007669"/>
    <property type="project" value="InterPro"/>
</dbReference>
<dbReference type="Proteomes" id="UP000001989">
    <property type="component" value="Plasmid pSWIT02"/>
</dbReference>
<dbReference type="KEGG" id="swi:Swit_5109"/>
<dbReference type="OrthoDB" id="9774608at2"/>
<keyword evidence="4" id="KW-1185">Reference proteome</keyword>
<feature type="domain" description="Transposase IS4-like" evidence="1">
    <location>
        <begin position="140"/>
        <end position="345"/>
    </location>
</feature>
<evidence type="ECO:0000313" key="3">
    <source>
        <dbReference type="EMBL" id="ABQ71716.1"/>
    </source>
</evidence>
<sequence>MRQAGLFGLSDQLKRLSDCGDPLETMSRVVDFEVFRPALERALAYGDGAKGGRPPYDPVAMFKVLILAAQNTVSDARMEFLIRDRLSWLRFLGFDLGAVTPDENTIRLFREKLTRAGAIDALFAAFDRQLRDRGYLPMGGQIVDATLVAAPKQRNTAAEKEAIKAGKSATQIWPDQPAKAAQKDVDARWTLKFAKGRPLLGGKPGIDIAIPSFGYKSSIAICRRYGFIRRGKVTDGARFDGRMLRDVVTNDNTASDVWADTAYRSRSNEAWLKSVGRVSRVHRKKPKGKPMSARTARANAAKSTVRARIEHVFARQKDQMALFIRTIGIARAETKITLANLAYNIDRLIFHERRAAMG</sequence>
<dbReference type="GO" id="GO:0006313">
    <property type="term" value="P:DNA transposition"/>
    <property type="evidence" value="ECO:0007669"/>
    <property type="project" value="InterPro"/>
</dbReference>
<dbReference type="InterPro" id="IPR008490">
    <property type="entry name" value="Transposase_InsH_N"/>
</dbReference>